<gene>
    <name evidence="7" type="ORF">OFUS_LOCUS10692</name>
</gene>
<feature type="transmembrane region" description="Helical" evidence="6">
    <location>
        <begin position="6"/>
        <end position="27"/>
    </location>
</feature>
<keyword evidence="3 6" id="KW-0812">Transmembrane</keyword>
<dbReference type="AlphaFoldDB" id="A0A8S4NX53"/>
<dbReference type="GO" id="GO:0005783">
    <property type="term" value="C:endoplasmic reticulum"/>
    <property type="evidence" value="ECO:0007669"/>
    <property type="project" value="TreeGrafter"/>
</dbReference>
<comment type="similarity">
    <text evidence="2">Belongs to the TMEM129 family.</text>
</comment>
<feature type="transmembrane region" description="Helical" evidence="6">
    <location>
        <begin position="89"/>
        <end position="113"/>
    </location>
</feature>
<dbReference type="Pfam" id="PF10272">
    <property type="entry name" value="Tmpp129"/>
    <property type="match status" value="1"/>
</dbReference>
<evidence type="ECO:0008006" key="9">
    <source>
        <dbReference type="Google" id="ProtNLM"/>
    </source>
</evidence>
<dbReference type="InterPro" id="IPR018801">
    <property type="entry name" value="TM129"/>
</dbReference>
<dbReference type="OrthoDB" id="10055027at2759"/>
<evidence type="ECO:0000313" key="7">
    <source>
        <dbReference type="EMBL" id="CAH1784509.1"/>
    </source>
</evidence>
<name>A0A8S4NX53_OWEFU</name>
<dbReference type="PANTHER" id="PTHR31322">
    <property type="entry name" value="E3 UBIQUITIN-PROTEIN LIGASE TM129"/>
    <property type="match status" value="1"/>
</dbReference>
<evidence type="ECO:0000256" key="2">
    <source>
        <dbReference type="ARBA" id="ARBA00007332"/>
    </source>
</evidence>
<evidence type="ECO:0000256" key="6">
    <source>
        <dbReference type="SAM" id="Phobius"/>
    </source>
</evidence>
<evidence type="ECO:0000256" key="3">
    <source>
        <dbReference type="ARBA" id="ARBA00022692"/>
    </source>
</evidence>
<protein>
    <recommendedName>
        <fullName evidence="9">Transmembrane protein 129</fullName>
    </recommendedName>
</protein>
<dbReference type="Proteomes" id="UP000749559">
    <property type="component" value="Unassembled WGS sequence"/>
</dbReference>
<dbReference type="GO" id="GO:0016020">
    <property type="term" value="C:membrane"/>
    <property type="evidence" value="ECO:0007669"/>
    <property type="project" value="UniProtKB-SubCell"/>
</dbReference>
<dbReference type="EMBL" id="CAIIXF020000005">
    <property type="protein sequence ID" value="CAH1784509.1"/>
    <property type="molecule type" value="Genomic_DNA"/>
</dbReference>
<keyword evidence="8" id="KW-1185">Reference proteome</keyword>
<keyword evidence="4 6" id="KW-1133">Transmembrane helix</keyword>
<evidence type="ECO:0000256" key="1">
    <source>
        <dbReference type="ARBA" id="ARBA00004141"/>
    </source>
</evidence>
<evidence type="ECO:0000256" key="4">
    <source>
        <dbReference type="ARBA" id="ARBA00022989"/>
    </source>
</evidence>
<keyword evidence="5 6" id="KW-0472">Membrane</keyword>
<evidence type="ECO:0000256" key="5">
    <source>
        <dbReference type="ARBA" id="ARBA00023136"/>
    </source>
</evidence>
<dbReference type="GO" id="GO:0061630">
    <property type="term" value="F:ubiquitin protein ligase activity"/>
    <property type="evidence" value="ECO:0007669"/>
    <property type="project" value="InterPro"/>
</dbReference>
<evidence type="ECO:0000313" key="8">
    <source>
        <dbReference type="Proteomes" id="UP000749559"/>
    </source>
</evidence>
<proteinExistence type="inferred from homology"/>
<feature type="transmembrane region" description="Helical" evidence="6">
    <location>
        <begin position="56"/>
        <end position="77"/>
    </location>
</feature>
<comment type="subcellular location">
    <subcellularLocation>
        <location evidence="1">Membrane</location>
        <topology evidence="1">Multi-pass membrane protein</topology>
    </subcellularLocation>
</comment>
<dbReference type="PANTHER" id="PTHR31322:SF2">
    <property type="entry name" value="E3 UBIQUITIN-PROTEIN LIGASE TM129"/>
    <property type="match status" value="1"/>
</dbReference>
<dbReference type="GO" id="GO:0016567">
    <property type="term" value="P:protein ubiquitination"/>
    <property type="evidence" value="ECO:0007669"/>
    <property type="project" value="InterPro"/>
</dbReference>
<organism evidence="7 8">
    <name type="scientific">Owenia fusiformis</name>
    <name type="common">Polychaete worm</name>
    <dbReference type="NCBI Taxonomy" id="6347"/>
    <lineage>
        <taxon>Eukaryota</taxon>
        <taxon>Metazoa</taxon>
        <taxon>Spiralia</taxon>
        <taxon>Lophotrochozoa</taxon>
        <taxon>Annelida</taxon>
        <taxon>Polychaeta</taxon>
        <taxon>Sedentaria</taxon>
        <taxon>Canalipalpata</taxon>
        <taxon>Sabellida</taxon>
        <taxon>Oweniida</taxon>
        <taxon>Oweniidae</taxon>
        <taxon>Owenia</taxon>
    </lineage>
</organism>
<comment type="caution">
    <text evidence="7">The sequence shown here is derived from an EMBL/GenBank/DDBJ whole genome shotgun (WGS) entry which is preliminary data.</text>
</comment>
<sequence>MASIEAIYTVLYFLLGGCIIFPPTEFVSAGLTIQHLLSGLLGSEEMNFIYYHIKRITATMIFHSFLPLFYFLGLAWTTSNVEIIFPQTINAWCFVLAVSVILPITTSLVGFYWSRNKWNNHPLAKKLSIFGQWRAVASSIDIEFRRIDKYTSGAHSRRLIATDSWILLTTTYDVQVAHQVDSHLTLIQTENHSLSHEAQVGGIQYLNISVESIDNRVPSFIIRLNATEYSDLKDKLTAPIRHAQDVIIRQSLSDRFLAAFREQVSENRPYPKPPDMDIDSCIGCMQVTANVKLQKLCDDAETGDCRQCYCRPMWCLECMGKWFASRQDQTQPERWMASKSPCPTCRAKFCLLDVCNVI</sequence>
<reference evidence="7" key="1">
    <citation type="submission" date="2022-03" db="EMBL/GenBank/DDBJ databases">
        <authorList>
            <person name="Martin C."/>
        </authorList>
    </citation>
    <scope>NUCLEOTIDE SEQUENCE</scope>
</reference>
<accession>A0A8S4NX53</accession>